<dbReference type="Proteomes" id="UP000324222">
    <property type="component" value="Unassembled WGS sequence"/>
</dbReference>
<keyword evidence="2" id="KW-0472">Membrane</keyword>
<evidence type="ECO:0000313" key="3">
    <source>
        <dbReference type="EMBL" id="MPC71897.1"/>
    </source>
</evidence>
<dbReference type="AlphaFoldDB" id="A0A5B7HRM0"/>
<comment type="caution">
    <text evidence="3">The sequence shown here is derived from an EMBL/GenBank/DDBJ whole genome shotgun (WGS) entry which is preliminary data.</text>
</comment>
<evidence type="ECO:0000256" key="2">
    <source>
        <dbReference type="SAM" id="Phobius"/>
    </source>
</evidence>
<keyword evidence="2" id="KW-0812">Transmembrane</keyword>
<sequence length="143" mass="15990">MFSHLLPRPSDATLAAGFQEQPGVYSKKHESSLFCSIFFIILLLFSWLLSEGEGKLHQFPPVAALCRPHSRQIVLYIVDVEVIVSWEFAYWLNIPVLLFFSFLKRTGLHSVGSIAGASCDTESGVPLPPSSFSRDKHKHSEAK</sequence>
<evidence type="ECO:0000256" key="1">
    <source>
        <dbReference type="SAM" id="MobiDB-lite"/>
    </source>
</evidence>
<keyword evidence="4" id="KW-1185">Reference proteome</keyword>
<evidence type="ECO:0000313" key="4">
    <source>
        <dbReference type="Proteomes" id="UP000324222"/>
    </source>
</evidence>
<feature type="region of interest" description="Disordered" evidence="1">
    <location>
        <begin position="121"/>
        <end position="143"/>
    </location>
</feature>
<feature type="transmembrane region" description="Helical" evidence="2">
    <location>
        <begin position="83"/>
        <end position="103"/>
    </location>
</feature>
<proteinExistence type="predicted"/>
<feature type="transmembrane region" description="Helical" evidence="2">
    <location>
        <begin position="31"/>
        <end position="49"/>
    </location>
</feature>
<protein>
    <submittedName>
        <fullName evidence="3">Uncharacterized protein</fullName>
    </submittedName>
</protein>
<gene>
    <name evidence="3" type="ORF">E2C01_066188</name>
</gene>
<accession>A0A5B7HRM0</accession>
<keyword evidence="2" id="KW-1133">Transmembrane helix</keyword>
<organism evidence="3 4">
    <name type="scientific">Portunus trituberculatus</name>
    <name type="common">Swimming crab</name>
    <name type="synonym">Neptunus trituberculatus</name>
    <dbReference type="NCBI Taxonomy" id="210409"/>
    <lineage>
        <taxon>Eukaryota</taxon>
        <taxon>Metazoa</taxon>
        <taxon>Ecdysozoa</taxon>
        <taxon>Arthropoda</taxon>
        <taxon>Crustacea</taxon>
        <taxon>Multicrustacea</taxon>
        <taxon>Malacostraca</taxon>
        <taxon>Eumalacostraca</taxon>
        <taxon>Eucarida</taxon>
        <taxon>Decapoda</taxon>
        <taxon>Pleocyemata</taxon>
        <taxon>Brachyura</taxon>
        <taxon>Eubrachyura</taxon>
        <taxon>Portunoidea</taxon>
        <taxon>Portunidae</taxon>
        <taxon>Portuninae</taxon>
        <taxon>Portunus</taxon>
    </lineage>
</organism>
<dbReference type="EMBL" id="VSRR010033739">
    <property type="protein sequence ID" value="MPC71897.1"/>
    <property type="molecule type" value="Genomic_DNA"/>
</dbReference>
<name>A0A5B7HRM0_PORTR</name>
<reference evidence="3 4" key="1">
    <citation type="submission" date="2019-05" db="EMBL/GenBank/DDBJ databases">
        <title>Another draft genome of Portunus trituberculatus and its Hox gene families provides insights of decapod evolution.</title>
        <authorList>
            <person name="Jeong J.-H."/>
            <person name="Song I."/>
            <person name="Kim S."/>
            <person name="Choi T."/>
            <person name="Kim D."/>
            <person name="Ryu S."/>
            <person name="Kim W."/>
        </authorList>
    </citation>
    <scope>NUCLEOTIDE SEQUENCE [LARGE SCALE GENOMIC DNA]</scope>
    <source>
        <tissue evidence="3">Muscle</tissue>
    </source>
</reference>